<dbReference type="CDD" id="cd05233">
    <property type="entry name" value="SDR_c"/>
    <property type="match status" value="1"/>
</dbReference>
<name>A0A917FUY2_9NOCA</name>
<dbReference type="InterPro" id="IPR036291">
    <property type="entry name" value="NAD(P)-bd_dom_sf"/>
</dbReference>
<dbReference type="SUPFAM" id="SSF51735">
    <property type="entry name" value="NAD(P)-binding Rossmann-fold domains"/>
    <property type="match status" value="1"/>
</dbReference>
<dbReference type="PRINTS" id="PR00081">
    <property type="entry name" value="GDHRDH"/>
</dbReference>
<dbReference type="PANTHER" id="PTHR42760">
    <property type="entry name" value="SHORT-CHAIN DEHYDROGENASES/REDUCTASES FAMILY MEMBER"/>
    <property type="match status" value="1"/>
</dbReference>
<dbReference type="InterPro" id="IPR020904">
    <property type="entry name" value="Sc_DH/Rdtase_CS"/>
</dbReference>
<sequence>MIGYRSDVHAAESVADDIRALGVRALCVQVDTVDEESVAALFDASEGFGAVRGVVNNAGAVTAVGRLQDNDLTAIRRDVDVNLVGVIACCKYAQAVLTRAGGGSIVNISSAAATLGSASTYVHYAAAKAGVDALTVGLAKELAPAIRVNAVSPGTIWTQFHRDPDRPARVAETVPLGRAGDADEIAGAVAWLLSPDASYVTGANIRIAGGL</sequence>
<proteinExistence type="inferred from homology"/>
<reference evidence="2" key="1">
    <citation type="journal article" date="2014" name="Int. J. Syst. Evol. Microbiol.">
        <title>Complete genome sequence of Corynebacterium casei LMG S-19264T (=DSM 44701T), isolated from a smear-ripened cheese.</title>
        <authorList>
            <consortium name="US DOE Joint Genome Institute (JGI-PGF)"/>
            <person name="Walter F."/>
            <person name="Albersmeier A."/>
            <person name="Kalinowski J."/>
            <person name="Ruckert C."/>
        </authorList>
    </citation>
    <scope>NUCLEOTIDE SEQUENCE</scope>
    <source>
        <strain evidence="2">CCM 7905</strain>
    </source>
</reference>
<evidence type="ECO:0000256" key="1">
    <source>
        <dbReference type="ARBA" id="ARBA00006484"/>
    </source>
</evidence>
<dbReference type="EMBL" id="BMCU01000002">
    <property type="protein sequence ID" value="GGG03120.1"/>
    <property type="molecule type" value="Genomic_DNA"/>
</dbReference>
<dbReference type="Proteomes" id="UP000654257">
    <property type="component" value="Unassembled WGS sequence"/>
</dbReference>
<comment type="caution">
    <text evidence="2">The sequence shown here is derived from an EMBL/GenBank/DDBJ whole genome shotgun (WGS) entry which is preliminary data.</text>
</comment>
<dbReference type="GO" id="GO:0030497">
    <property type="term" value="P:fatty acid elongation"/>
    <property type="evidence" value="ECO:0007669"/>
    <property type="project" value="TreeGrafter"/>
</dbReference>
<protein>
    <submittedName>
        <fullName evidence="2">Oxidoreductase</fullName>
    </submittedName>
</protein>
<evidence type="ECO:0000313" key="2">
    <source>
        <dbReference type="EMBL" id="GGG03120.1"/>
    </source>
</evidence>
<evidence type="ECO:0000313" key="3">
    <source>
        <dbReference type="Proteomes" id="UP000654257"/>
    </source>
</evidence>
<dbReference type="PROSITE" id="PS00061">
    <property type="entry name" value="ADH_SHORT"/>
    <property type="match status" value="1"/>
</dbReference>
<dbReference type="GO" id="GO:0016616">
    <property type="term" value="F:oxidoreductase activity, acting on the CH-OH group of donors, NAD or NADP as acceptor"/>
    <property type="evidence" value="ECO:0007669"/>
    <property type="project" value="TreeGrafter"/>
</dbReference>
<dbReference type="AlphaFoldDB" id="A0A917FUY2"/>
<reference evidence="2" key="2">
    <citation type="submission" date="2020-09" db="EMBL/GenBank/DDBJ databases">
        <authorList>
            <person name="Sun Q."/>
            <person name="Sedlacek I."/>
        </authorList>
    </citation>
    <scope>NUCLEOTIDE SEQUENCE</scope>
    <source>
        <strain evidence="2">CCM 7905</strain>
    </source>
</reference>
<comment type="similarity">
    <text evidence="1">Belongs to the short-chain dehydrogenases/reductases (SDR) family.</text>
</comment>
<dbReference type="Gene3D" id="3.40.50.720">
    <property type="entry name" value="NAD(P)-binding Rossmann-like Domain"/>
    <property type="match status" value="1"/>
</dbReference>
<dbReference type="PRINTS" id="PR00080">
    <property type="entry name" value="SDRFAMILY"/>
</dbReference>
<organism evidence="2 3">
    <name type="scientific">Rhodococcoides trifolii</name>
    <dbReference type="NCBI Taxonomy" id="908250"/>
    <lineage>
        <taxon>Bacteria</taxon>
        <taxon>Bacillati</taxon>
        <taxon>Actinomycetota</taxon>
        <taxon>Actinomycetes</taxon>
        <taxon>Mycobacteriales</taxon>
        <taxon>Nocardiaceae</taxon>
        <taxon>Rhodococcoides</taxon>
    </lineage>
</organism>
<keyword evidence="3" id="KW-1185">Reference proteome</keyword>
<gene>
    <name evidence="2" type="ORF">GCM10007304_16460</name>
</gene>
<dbReference type="PANTHER" id="PTHR42760:SF40">
    <property type="entry name" value="3-OXOACYL-[ACYL-CARRIER-PROTEIN] REDUCTASE, CHLOROPLASTIC"/>
    <property type="match status" value="1"/>
</dbReference>
<accession>A0A917FUY2</accession>
<dbReference type="Pfam" id="PF13561">
    <property type="entry name" value="adh_short_C2"/>
    <property type="match status" value="1"/>
</dbReference>
<dbReference type="InterPro" id="IPR002347">
    <property type="entry name" value="SDR_fam"/>
</dbReference>